<dbReference type="GO" id="GO:0005975">
    <property type="term" value="P:carbohydrate metabolic process"/>
    <property type="evidence" value="ECO:0007669"/>
    <property type="project" value="InterPro"/>
</dbReference>
<dbReference type="AlphaFoldDB" id="A0A5J6SQ00"/>
<dbReference type="EMBL" id="CP031223">
    <property type="protein sequence ID" value="QFF98227.1"/>
    <property type="molecule type" value="Genomic_DNA"/>
</dbReference>
<dbReference type="Gene3D" id="3.20.20.80">
    <property type="entry name" value="Glycosidases"/>
    <property type="match status" value="1"/>
</dbReference>
<dbReference type="GO" id="GO:0046872">
    <property type="term" value="F:metal ion binding"/>
    <property type="evidence" value="ECO:0007669"/>
    <property type="project" value="UniProtKB-KW"/>
</dbReference>
<sequence>MNVKKWFVAALLISGLWLTSTKETNAETNASIHNESIYDLYVDRYFNKVVSNDINVNAQDPNAFAGGDFLGIVEKMDHIKDMGFTIISIGPVFATDTYDGKRVLDFNEIEKRFGTPEEFQELIKVAHKKGMKIVVGFPLNNFSENHIWNMDPKKKDWIVNTDNGVMQVDLANPEVQKELEKAIVDFAKKYEIDGVKFSQLEGAPTSFLNDLIAEIKEVRNPMYAIALEESDANLDAHYSNQLLVDFREAFKNTDLPSEGIASTTDNDLLMIDQLNTERFTYFSALENMFPPTRIKIAMGTILAMPGVPYMSYGTEIAMNGQIPQESHQVMNFRVDEDITNYLKDINSIRNKSETLRTGKTELLKNENGYVVFKRYSDKETFIVVVNNTSATQRIDLSSNVVGENKELRGIFESDIVRPDNDGQYRLVLDREVVEIYQVTDRKGLNTAYIVAMCVAYLLFVLFLVIVWKKGKQKRREGKE</sequence>
<keyword evidence="8" id="KW-1185">Reference proteome</keyword>
<protein>
    <recommendedName>
        <fullName evidence="6">Glycosyl hydrolase family 13 catalytic domain-containing protein</fullName>
    </recommendedName>
</protein>
<proteinExistence type="predicted"/>
<evidence type="ECO:0000259" key="6">
    <source>
        <dbReference type="SMART" id="SM00642"/>
    </source>
</evidence>
<dbReference type="Gene3D" id="2.60.40.1180">
    <property type="entry name" value="Golgi alpha-mannosidase II"/>
    <property type="match status" value="1"/>
</dbReference>
<accession>A0A5J6SQ00</accession>
<dbReference type="SUPFAM" id="SSF51445">
    <property type="entry name" value="(Trans)glycosidases"/>
    <property type="match status" value="1"/>
</dbReference>
<dbReference type="KEGG" id="psyo:PB01_04995"/>
<dbReference type="Proteomes" id="UP000325517">
    <property type="component" value="Chromosome"/>
</dbReference>
<keyword evidence="2" id="KW-0479">Metal-binding</keyword>
<evidence type="ECO:0000256" key="1">
    <source>
        <dbReference type="ARBA" id="ARBA00001913"/>
    </source>
</evidence>
<dbReference type="PANTHER" id="PTHR10357:SF215">
    <property type="entry name" value="ALPHA-AMYLASE 1"/>
    <property type="match status" value="1"/>
</dbReference>
<dbReference type="SUPFAM" id="SSF51011">
    <property type="entry name" value="Glycosyl hydrolase domain"/>
    <property type="match status" value="1"/>
</dbReference>
<feature type="domain" description="Glycosyl hydrolase family 13 catalytic" evidence="6">
    <location>
        <begin position="39"/>
        <end position="349"/>
    </location>
</feature>
<evidence type="ECO:0000256" key="5">
    <source>
        <dbReference type="SAM" id="SignalP"/>
    </source>
</evidence>
<dbReference type="Pfam" id="PF22026">
    <property type="entry name" value="Alpha-amylase_C_2"/>
    <property type="match status" value="1"/>
</dbReference>
<dbReference type="InterPro" id="IPR013780">
    <property type="entry name" value="Glyco_hydro_b"/>
</dbReference>
<dbReference type="PANTHER" id="PTHR10357">
    <property type="entry name" value="ALPHA-AMYLASE FAMILY MEMBER"/>
    <property type="match status" value="1"/>
</dbReference>
<keyword evidence="4" id="KW-0812">Transmembrane</keyword>
<keyword evidence="4" id="KW-0472">Membrane</keyword>
<keyword evidence="4" id="KW-1133">Transmembrane helix</keyword>
<feature type="transmembrane region" description="Helical" evidence="4">
    <location>
        <begin position="447"/>
        <end position="467"/>
    </location>
</feature>
<dbReference type="InterPro" id="IPR017853">
    <property type="entry name" value="GH"/>
</dbReference>
<reference evidence="7 8" key="1">
    <citation type="submission" date="2018-07" db="EMBL/GenBank/DDBJ databases">
        <title>Complete genome sequence of Psychrobacillus sp. PB01, isolated from iceberg, and comparative genome analysis of Psychrobacillus strains.</title>
        <authorList>
            <person name="Lee P.C."/>
        </authorList>
    </citation>
    <scope>NUCLEOTIDE SEQUENCE [LARGE SCALE GENOMIC DNA]</scope>
    <source>
        <strain evidence="7 8">PB01</strain>
    </source>
</reference>
<evidence type="ECO:0000256" key="4">
    <source>
        <dbReference type="SAM" id="Phobius"/>
    </source>
</evidence>
<dbReference type="InterPro" id="IPR054174">
    <property type="entry name" value="Alpha-amylase-like_C"/>
</dbReference>
<dbReference type="RefSeq" id="WP_151699171.1">
    <property type="nucleotide sequence ID" value="NZ_CP031223.1"/>
</dbReference>
<organism evidence="7 8">
    <name type="scientific">Psychrobacillus glaciei</name>
    <dbReference type="NCBI Taxonomy" id="2283160"/>
    <lineage>
        <taxon>Bacteria</taxon>
        <taxon>Bacillati</taxon>
        <taxon>Bacillota</taxon>
        <taxon>Bacilli</taxon>
        <taxon>Bacillales</taxon>
        <taxon>Bacillaceae</taxon>
        <taxon>Psychrobacillus</taxon>
    </lineage>
</organism>
<evidence type="ECO:0000256" key="2">
    <source>
        <dbReference type="ARBA" id="ARBA00022723"/>
    </source>
</evidence>
<dbReference type="OrthoDB" id="9805159at2"/>
<feature type="chain" id="PRO_5023852759" description="Glycosyl hydrolase family 13 catalytic domain-containing protein" evidence="5">
    <location>
        <begin position="27"/>
        <end position="479"/>
    </location>
</feature>
<name>A0A5J6SQ00_9BACI</name>
<dbReference type="SMART" id="SM00642">
    <property type="entry name" value="Aamy"/>
    <property type="match status" value="1"/>
</dbReference>
<dbReference type="Pfam" id="PF00128">
    <property type="entry name" value="Alpha-amylase"/>
    <property type="match status" value="1"/>
</dbReference>
<gene>
    <name evidence="7" type="ORF">PB01_04995</name>
</gene>
<keyword evidence="3 5" id="KW-0732">Signal</keyword>
<feature type="signal peptide" evidence="5">
    <location>
        <begin position="1"/>
        <end position="26"/>
    </location>
</feature>
<dbReference type="InterPro" id="IPR006047">
    <property type="entry name" value="GH13_cat_dom"/>
</dbReference>
<evidence type="ECO:0000313" key="7">
    <source>
        <dbReference type="EMBL" id="QFF98227.1"/>
    </source>
</evidence>
<evidence type="ECO:0000313" key="8">
    <source>
        <dbReference type="Proteomes" id="UP000325517"/>
    </source>
</evidence>
<comment type="cofactor">
    <cofactor evidence="1">
        <name>Ca(2+)</name>
        <dbReference type="ChEBI" id="CHEBI:29108"/>
    </cofactor>
</comment>
<evidence type="ECO:0000256" key="3">
    <source>
        <dbReference type="ARBA" id="ARBA00022729"/>
    </source>
</evidence>